<dbReference type="Pfam" id="PF08719">
    <property type="entry name" value="NADAR"/>
    <property type="match status" value="1"/>
</dbReference>
<evidence type="ECO:0000313" key="5">
    <source>
        <dbReference type="EMBL" id="RXS64602.1"/>
    </source>
</evidence>
<feature type="domain" description="NADAR" evidence="4">
    <location>
        <begin position="42"/>
        <end position="200"/>
    </location>
</feature>
<accession>A0A4Q1QNU0</accession>
<reference evidence="5 6" key="1">
    <citation type="submission" date="2019-01" db="EMBL/GenBank/DDBJ databases">
        <title>Draft genome sequences of the type strain Streptomyces sioyaensis DSM 40032 and its novel strain, TM32, a thermotolerant antibiotics-producing actinobacterium.</title>
        <authorList>
            <person name="Nakaew N."/>
            <person name="Lumyong S."/>
            <person name="Sloan W.T."/>
            <person name="Sungthong R."/>
        </authorList>
    </citation>
    <scope>NUCLEOTIDE SEQUENCE [LARGE SCALE GENOMIC DNA]</scope>
    <source>
        <strain evidence="5 6">DSM 40032</strain>
    </source>
</reference>
<organism evidence="5 6">
    <name type="scientific">Streptomyces sioyaensis</name>
    <dbReference type="NCBI Taxonomy" id="67364"/>
    <lineage>
        <taxon>Bacteria</taxon>
        <taxon>Bacillati</taxon>
        <taxon>Actinomycetota</taxon>
        <taxon>Actinomycetes</taxon>
        <taxon>Kitasatosporales</taxon>
        <taxon>Streptomycetaceae</taxon>
        <taxon>Streptomyces</taxon>
    </lineage>
</organism>
<evidence type="ECO:0000256" key="3">
    <source>
        <dbReference type="SAM" id="MobiDB-lite"/>
    </source>
</evidence>
<dbReference type="NCBIfam" id="TIGR02464">
    <property type="entry name" value="ribofla_fusion"/>
    <property type="match status" value="1"/>
</dbReference>
<evidence type="ECO:0000259" key="4">
    <source>
        <dbReference type="Pfam" id="PF08719"/>
    </source>
</evidence>
<gene>
    <name evidence="5" type="ORF">EST54_21565</name>
</gene>
<comment type="caution">
    <text evidence="5">The sequence shown here is derived from an EMBL/GenBank/DDBJ whole genome shotgun (WGS) entry which is preliminary data.</text>
</comment>
<keyword evidence="6" id="KW-1185">Reference proteome</keyword>
<dbReference type="GeneID" id="95780505"/>
<comment type="catalytic activity">
    <reaction evidence="1">
        <text>5-amino-6-(5-phospho-D-ribosylamino)uracil + H2O = 5,6-diaminouracil + D-ribose 5-phosphate</text>
        <dbReference type="Rhea" id="RHEA:55020"/>
        <dbReference type="ChEBI" id="CHEBI:15377"/>
        <dbReference type="ChEBI" id="CHEBI:46252"/>
        <dbReference type="ChEBI" id="CHEBI:58453"/>
        <dbReference type="ChEBI" id="CHEBI:78346"/>
    </reaction>
</comment>
<evidence type="ECO:0000313" key="6">
    <source>
        <dbReference type="Proteomes" id="UP000289482"/>
    </source>
</evidence>
<dbReference type="InterPro" id="IPR012816">
    <property type="entry name" value="NADAR"/>
</dbReference>
<dbReference type="SUPFAM" id="SSF143990">
    <property type="entry name" value="YbiA-like"/>
    <property type="match status" value="1"/>
</dbReference>
<dbReference type="AlphaFoldDB" id="A0A4Q1QNU0"/>
<proteinExistence type="predicted"/>
<sequence length="212" mass="23273">MMHDHTGTTTGEAAGPAADGPRSVDELRGATAAGKHPKYVFFWGHSPRRDGSLGAGCFSQWWPSPFTVDGVHYATAEHWMMAGKARLFGDAEAERRALAARHPRQAKDAGRTVRGFDEETWQRRRFALVVEGSVHKFGQDAALREYLLGTGSRVLVEASPLDRIWGIGLAADEERAADPARWRGLNLLGFALMAARQRLREEAGGHVEGRQS</sequence>
<protein>
    <submittedName>
        <fullName evidence="5">NADAR family protein</fullName>
    </submittedName>
</protein>
<evidence type="ECO:0000256" key="2">
    <source>
        <dbReference type="ARBA" id="ARBA00000751"/>
    </source>
</evidence>
<dbReference type="RefSeq" id="WP_129249337.1">
    <property type="nucleotide sequence ID" value="NZ_JABZEL010000008.1"/>
</dbReference>
<name>A0A4Q1QNU0_9ACTN</name>
<comment type="catalytic activity">
    <reaction evidence="2">
        <text>2,5-diamino-6-hydroxy-4-(5-phosphoribosylamino)-pyrimidine + H2O = 2,5,6-triamino-4-hydroxypyrimidine + D-ribose 5-phosphate</text>
        <dbReference type="Rhea" id="RHEA:23436"/>
        <dbReference type="ChEBI" id="CHEBI:15377"/>
        <dbReference type="ChEBI" id="CHEBI:58614"/>
        <dbReference type="ChEBI" id="CHEBI:78346"/>
        <dbReference type="ChEBI" id="CHEBI:137796"/>
    </reaction>
</comment>
<feature type="region of interest" description="Disordered" evidence="3">
    <location>
        <begin position="1"/>
        <end position="24"/>
    </location>
</feature>
<dbReference type="Proteomes" id="UP000289482">
    <property type="component" value="Unassembled WGS sequence"/>
</dbReference>
<dbReference type="InterPro" id="IPR037238">
    <property type="entry name" value="YbiA-like_sf"/>
</dbReference>
<evidence type="ECO:0000256" key="1">
    <source>
        <dbReference type="ARBA" id="ARBA00000022"/>
    </source>
</evidence>
<dbReference type="Gene3D" id="1.10.357.40">
    <property type="entry name" value="YbiA-like"/>
    <property type="match status" value="1"/>
</dbReference>
<dbReference type="EMBL" id="SDIF01000066">
    <property type="protein sequence ID" value="RXS64602.1"/>
    <property type="molecule type" value="Genomic_DNA"/>
</dbReference>
<feature type="compositionally biased region" description="Low complexity" evidence="3">
    <location>
        <begin position="7"/>
        <end position="20"/>
    </location>
</feature>
<dbReference type="CDD" id="cd15457">
    <property type="entry name" value="NADAR"/>
    <property type="match status" value="1"/>
</dbReference>